<feature type="region of interest" description="Disordered" evidence="3">
    <location>
        <begin position="210"/>
        <end position="250"/>
    </location>
</feature>
<feature type="compositionally biased region" description="Polar residues" evidence="3">
    <location>
        <begin position="358"/>
        <end position="368"/>
    </location>
</feature>
<feature type="non-terminal residue" evidence="5">
    <location>
        <position position="401"/>
    </location>
</feature>
<evidence type="ECO:0000256" key="3">
    <source>
        <dbReference type="SAM" id="MobiDB-lite"/>
    </source>
</evidence>
<feature type="region of interest" description="Disordered" evidence="3">
    <location>
        <begin position="1"/>
        <end position="56"/>
    </location>
</feature>
<comment type="caution">
    <text evidence="5">The sequence shown here is derived from an EMBL/GenBank/DDBJ whole genome shotgun (WGS) entry which is preliminary data.</text>
</comment>
<dbReference type="GO" id="GO:0016301">
    <property type="term" value="F:kinase activity"/>
    <property type="evidence" value="ECO:0007669"/>
    <property type="project" value="UniProtKB-KW"/>
</dbReference>
<feature type="compositionally biased region" description="Basic and acidic residues" evidence="3">
    <location>
        <begin position="216"/>
        <end position="246"/>
    </location>
</feature>
<dbReference type="Gene3D" id="3.10.20.90">
    <property type="entry name" value="Phosphatidylinositol 3-kinase Catalytic Subunit, Chain A, domain 1"/>
    <property type="match status" value="1"/>
</dbReference>
<feature type="region of interest" description="Disordered" evidence="3">
    <location>
        <begin position="352"/>
        <end position="373"/>
    </location>
</feature>
<dbReference type="Pfam" id="PF14847">
    <property type="entry name" value="Ras_bdg_2"/>
    <property type="match status" value="1"/>
</dbReference>
<dbReference type="EMBL" id="JADGJD010000489">
    <property type="protein sequence ID" value="KAJ3050646.1"/>
    <property type="molecule type" value="Genomic_DNA"/>
</dbReference>
<feature type="compositionally biased region" description="Polar residues" evidence="3">
    <location>
        <begin position="1"/>
        <end position="26"/>
    </location>
</feature>
<keyword evidence="2" id="KW-0418">Kinase</keyword>
<reference evidence="5" key="1">
    <citation type="submission" date="2020-05" db="EMBL/GenBank/DDBJ databases">
        <title>Phylogenomic resolution of chytrid fungi.</title>
        <authorList>
            <person name="Stajich J.E."/>
            <person name="Amses K."/>
            <person name="Simmons R."/>
            <person name="Seto K."/>
            <person name="Myers J."/>
            <person name="Bonds A."/>
            <person name="Quandt C.A."/>
            <person name="Barry K."/>
            <person name="Liu P."/>
            <person name="Grigoriev I."/>
            <person name="Longcore J.E."/>
            <person name="James T.Y."/>
        </authorList>
    </citation>
    <scope>NUCLEOTIDE SEQUENCE</scope>
    <source>
        <strain evidence="5">JEL0318</strain>
    </source>
</reference>
<feature type="domain" description="Ras-binding" evidence="4">
    <location>
        <begin position="71"/>
        <end position="155"/>
    </location>
</feature>
<name>A0AAD5X5B7_9FUNG</name>
<evidence type="ECO:0000256" key="1">
    <source>
        <dbReference type="ARBA" id="ARBA00022679"/>
    </source>
</evidence>
<evidence type="ECO:0000259" key="4">
    <source>
        <dbReference type="Pfam" id="PF14847"/>
    </source>
</evidence>
<protein>
    <recommendedName>
        <fullName evidence="4">Ras-binding domain-containing protein</fullName>
    </recommendedName>
</protein>
<proteinExistence type="predicted"/>
<organism evidence="5 6">
    <name type="scientific">Rhizophlyctis rosea</name>
    <dbReference type="NCBI Taxonomy" id="64517"/>
    <lineage>
        <taxon>Eukaryota</taxon>
        <taxon>Fungi</taxon>
        <taxon>Fungi incertae sedis</taxon>
        <taxon>Chytridiomycota</taxon>
        <taxon>Chytridiomycota incertae sedis</taxon>
        <taxon>Chytridiomycetes</taxon>
        <taxon>Rhizophlyctidales</taxon>
        <taxon>Rhizophlyctidaceae</taxon>
        <taxon>Rhizophlyctis</taxon>
    </lineage>
</organism>
<dbReference type="InterPro" id="IPR029458">
    <property type="entry name" value="Ras-bd_By2"/>
</dbReference>
<sequence>MPPRSSSMDQIITHNQSLIPSDTSPEAGQPRFADNGMIATPTSSSSSTSNISFDPDRKKDIMDMDAVRATCIRVIGLHNQSHIIDTAKFPDAKSIRDKVYMKFGLIDPDQRERYGLYIIDSAAGDNSAYRLNDAELMEIARSTTVALKGHLILREIVPPPPPHPLPPTPSPINQTAEFERQALNQIAREFGALHDGDVKKGVKEKKSFHKLFGRGGGERERDKDREEDMGGGEKEVGERDFTEGKENASSQFAQRYPGVIVPQRKRSLANLVSMAGVDSTVTIGTLPSIPSSPSSPVPPPLPTFPQVHGISPITKKQKGPSPPPLHIHHPHHHNAHGPKVDFTISANGIITPVPPSSARPSVTPTTPHGSMLSPAMVQRSGKLAAFFGERPPDELIVDQLE</sequence>
<evidence type="ECO:0000313" key="6">
    <source>
        <dbReference type="Proteomes" id="UP001212841"/>
    </source>
</evidence>
<evidence type="ECO:0000256" key="2">
    <source>
        <dbReference type="ARBA" id="ARBA00022777"/>
    </source>
</evidence>
<gene>
    <name evidence="5" type="ORF">HK097_008353</name>
</gene>
<evidence type="ECO:0000313" key="5">
    <source>
        <dbReference type="EMBL" id="KAJ3050646.1"/>
    </source>
</evidence>
<keyword evidence="1" id="KW-0808">Transferase</keyword>
<accession>A0AAD5X5B7</accession>
<dbReference type="Proteomes" id="UP001212841">
    <property type="component" value="Unassembled WGS sequence"/>
</dbReference>
<keyword evidence="6" id="KW-1185">Reference proteome</keyword>
<dbReference type="AlphaFoldDB" id="A0AAD5X5B7"/>